<organism evidence="1 2">
    <name type="scientific">Hymenobacter nivis</name>
    <dbReference type="NCBI Taxonomy" id="1850093"/>
    <lineage>
        <taxon>Bacteria</taxon>
        <taxon>Pseudomonadati</taxon>
        <taxon>Bacteroidota</taxon>
        <taxon>Cytophagia</taxon>
        <taxon>Cytophagales</taxon>
        <taxon>Hymenobacteraceae</taxon>
        <taxon>Hymenobacter</taxon>
    </lineage>
</organism>
<sequence>MPTSQEHAAHDDAAAEEQIISDVAKYGFHVVVVPSDGYSPGFAYTVGLFKTYGYPELICFSLNQDLMHSMFWTAKELFDQQPQPDLALGYPDFIGDFDVRFLRVAKANYGDYFGYGRWFYKGWDFPALQIVWPDKQALFPWEEGFTASWKFGQPLLDRNHDFKFREEHGLNVYTTRQVLEGQPVLHVVHDDEGNWQFLSNAQYDDNDLRMVALIEIVAQDPTVNELFQLNYGWQAQREAIGGKWQKEAFEDEEDGAE</sequence>
<keyword evidence="2" id="KW-1185">Reference proteome</keyword>
<evidence type="ECO:0000313" key="2">
    <source>
        <dbReference type="Proteomes" id="UP000317646"/>
    </source>
</evidence>
<name>A0A502HBD2_9BACT</name>
<dbReference type="Proteomes" id="UP000317646">
    <property type="component" value="Unassembled WGS sequence"/>
</dbReference>
<dbReference type="AlphaFoldDB" id="A0A502HBD2"/>
<protein>
    <submittedName>
        <fullName evidence="1">DUF4262 domain-containing protein</fullName>
    </submittedName>
</protein>
<reference evidence="1 2" key="1">
    <citation type="journal article" date="2019" name="Environ. Microbiol.">
        <title>Species interactions and distinct microbial communities in high Arctic permafrost affected cryosols are associated with the CH4 and CO2 gas fluxes.</title>
        <authorList>
            <person name="Altshuler I."/>
            <person name="Hamel J."/>
            <person name="Turney S."/>
            <person name="Magnuson E."/>
            <person name="Levesque R."/>
            <person name="Greer C."/>
            <person name="Whyte L.G."/>
        </authorList>
    </citation>
    <scope>NUCLEOTIDE SEQUENCE [LARGE SCALE GENOMIC DNA]</scope>
    <source>
        <strain evidence="1 2">S9.2P</strain>
    </source>
</reference>
<dbReference type="RefSeq" id="WP_140464739.1">
    <property type="nucleotide sequence ID" value="NZ_RCYZ01000001.1"/>
</dbReference>
<dbReference type="InterPro" id="IPR025358">
    <property type="entry name" value="DUF4262"/>
</dbReference>
<comment type="caution">
    <text evidence="1">The sequence shown here is derived from an EMBL/GenBank/DDBJ whole genome shotgun (WGS) entry which is preliminary data.</text>
</comment>
<dbReference type="OrthoDB" id="9793188at2"/>
<dbReference type="EMBL" id="RCYZ01000001">
    <property type="protein sequence ID" value="TPG72059.1"/>
    <property type="molecule type" value="Genomic_DNA"/>
</dbReference>
<evidence type="ECO:0000313" key="1">
    <source>
        <dbReference type="EMBL" id="TPG72059.1"/>
    </source>
</evidence>
<accession>A0A502HBD2</accession>
<proteinExistence type="predicted"/>
<gene>
    <name evidence="1" type="ORF">EAH73_02090</name>
</gene>
<dbReference type="Pfam" id="PF14081">
    <property type="entry name" value="DUF4262"/>
    <property type="match status" value="1"/>
</dbReference>